<dbReference type="SUPFAM" id="SSF53756">
    <property type="entry name" value="UDP-Glycosyltransferase/glycogen phosphorylase"/>
    <property type="match status" value="1"/>
</dbReference>
<evidence type="ECO:0000259" key="3">
    <source>
        <dbReference type="Pfam" id="PF06722"/>
    </source>
</evidence>
<evidence type="ECO:0000256" key="2">
    <source>
        <dbReference type="ARBA" id="ARBA00022679"/>
    </source>
</evidence>
<comment type="similarity">
    <text evidence="1">Belongs to the UDP-glycosyltransferase family.</text>
</comment>
<evidence type="ECO:0000256" key="1">
    <source>
        <dbReference type="ARBA" id="ARBA00009995"/>
    </source>
</evidence>
<keyword evidence="5" id="KW-1185">Reference proteome</keyword>
<dbReference type="EMBL" id="BMTX01000010">
    <property type="protein sequence ID" value="GGS54602.1"/>
    <property type="molecule type" value="Genomic_DNA"/>
</dbReference>
<dbReference type="InterPro" id="IPR006326">
    <property type="entry name" value="UDPGT_MGT-like"/>
</dbReference>
<organism evidence="4 5">
    <name type="scientific">Streptomyces pseudogriseolus</name>
    <name type="common">Streptomyces gancidicus</name>
    <name type="synonym">Streptomyces rubiginosus</name>
    <dbReference type="NCBI Taxonomy" id="36817"/>
    <lineage>
        <taxon>Bacteria</taxon>
        <taxon>Bacillati</taxon>
        <taxon>Actinomycetota</taxon>
        <taxon>Actinomycetes</taxon>
        <taxon>Kitasatosporales</taxon>
        <taxon>Streptomycetaceae</taxon>
        <taxon>Streptomyces</taxon>
        <taxon>Streptomyces pseudogriseolus group</taxon>
    </lineage>
</organism>
<dbReference type="InterPro" id="IPR010610">
    <property type="entry name" value="EryCIII-like_C"/>
</dbReference>
<dbReference type="InterPro" id="IPR050426">
    <property type="entry name" value="Glycosyltransferase_28"/>
</dbReference>
<evidence type="ECO:0000313" key="5">
    <source>
        <dbReference type="Proteomes" id="UP000597853"/>
    </source>
</evidence>
<gene>
    <name evidence="4" type="ORF">GCM10010285_37760</name>
</gene>
<dbReference type="CDD" id="cd03784">
    <property type="entry name" value="GT1_Gtf-like"/>
    <property type="match status" value="1"/>
</dbReference>
<dbReference type="InterPro" id="IPR035595">
    <property type="entry name" value="UDP_glycos_trans_CS"/>
</dbReference>
<dbReference type="Pfam" id="PF06722">
    <property type="entry name" value="EryCIII-like_C"/>
    <property type="match status" value="1"/>
</dbReference>
<sequence length="412" mass="43527">MVSPRPSYGGRTVSTVAFVNVALRGHINPTLPLVAELVRRGHTVTYHTTAAFEPDVAAAGATVFRYPGDGPPLAGPPTPVTLLEQLARTALETLPSVLADLRSTRPDVIVHGAACPWGPVTAAELGVPGVSLFTTMAFGRRVPSPARASWKLLAEAVTRPRSLLGYARARLLLARRHRTRGLPPVDLVNARQPLNLVFTSRAFQPEAASFDGTYRFVGPSVGARPHDATFPFDTLRPPVLYVSLGTVFDAGPSVLRGFAAALAPLGGTVVVATGRTDPAALGTPPGNVLARRFVPQPELLELAALFVTHGGMNSVNEALYAGVPVLVVPQGADQPQVARRVTELGAGLTVRPEDATEAAVHALARRLLTEPRFRDAAAALRAAQRQAGGHVRAADEIEALLHRTGAHEKRGH</sequence>
<feature type="domain" description="Erythromycin biosynthesis protein CIII-like C-terminal" evidence="3">
    <location>
        <begin position="261"/>
        <end position="383"/>
    </location>
</feature>
<evidence type="ECO:0000313" key="4">
    <source>
        <dbReference type="EMBL" id="GGS54602.1"/>
    </source>
</evidence>
<protein>
    <submittedName>
        <fullName evidence="4">Oleandomycin glycosyltransferase</fullName>
    </submittedName>
</protein>
<dbReference type="PANTHER" id="PTHR48050">
    <property type="entry name" value="STEROL 3-BETA-GLUCOSYLTRANSFERASE"/>
    <property type="match status" value="1"/>
</dbReference>
<dbReference type="PROSITE" id="PS00375">
    <property type="entry name" value="UDPGT"/>
    <property type="match status" value="1"/>
</dbReference>
<dbReference type="InterPro" id="IPR002213">
    <property type="entry name" value="UDP_glucos_trans"/>
</dbReference>
<dbReference type="PANTHER" id="PTHR48050:SF13">
    <property type="entry name" value="STEROL 3-BETA-GLUCOSYLTRANSFERASE UGT80A2"/>
    <property type="match status" value="1"/>
</dbReference>
<dbReference type="Gene3D" id="3.40.50.2000">
    <property type="entry name" value="Glycogen Phosphorylase B"/>
    <property type="match status" value="2"/>
</dbReference>
<name>A0ABQ2T649_STREZ</name>
<proteinExistence type="inferred from homology"/>
<reference evidence="5" key="1">
    <citation type="journal article" date="2019" name="Int. J. Syst. Evol. Microbiol.">
        <title>The Global Catalogue of Microorganisms (GCM) 10K type strain sequencing project: providing services to taxonomists for standard genome sequencing and annotation.</title>
        <authorList>
            <consortium name="The Broad Institute Genomics Platform"/>
            <consortium name="The Broad Institute Genome Sequencing Center for Infectious Disease"/>
            <person name="Wu L."/>
            <person name="Ma J."/>
        </authorList>
    </citation>
    <scope>NUCLEOTIDE SEQUENCE [LARGE SCALE GENOMIC DNA]</scope>
    <source>
        <strain evidence="5">JCM 4416</strain>
    </source>
</reference>
<keyword evidence="2" id="KW-0808">Transferase</keyword>
<comment type="caution">
    <text evidence="4">The sequence shown here is derived from an EMBL/GenBank/DDBJ whole genome shotgun (WGS) entry which is preliminary data.</text>
</comment>
<dbReference type="Proteomes" id="UP000597853">
    <property type="component" value="Unassembled WGS sequence"/>
</dbReference>
<accession>A0ABQ2T649</accession>
<dbReference type="NCBIfam" id="TIGR01426">
    <property type="entry name" value="MGT"/>
    <property type="match status" value="1"/>
</dbReference>